<dbReference type="RefSeq" id="WP_155037057.1">
    <property type="nucleotide sequence ID" value="NZ_JBHTIG010000025.1"/>
</dbReference>
<organism evidence="1 2">
    <name type="scientific">Myroides pelagicus</name>
    <dbReference type="NCBI Taxonomy" id="270914"/>
    <lineage>
        <taxon>Bacteria</taxon>
        <taxon>Pseudomonadati</taxon>
        <taxon>Bacteroidota</taxon>
        <taxon>Flavobacteriia</taxon>
        <taxon>Flavobacteriales</taxon>
        <taxon>Flavobacteriaceae</taxon>
        <taxon>Myroides</taxon>
    </lineage>
</organism>
<dbReference type="AlphaFoldDB" id="A0A7K1GQG0"/>
<name>A0A7K1GQG0_9FLAO</name>
<protein>
    <submittedName>
        <fullName evidence="1">Uncharacterized protein</fullName>
    </submittedName>
</protein>
<dbReference type="EMBL" id="WMJY01000075">
    <property type="protein sequence ID" value="MTH31091.1"/>
    <property type="molecule type" value="Genomic_DNA"/>
</dbReference>
<accession>A0A7K1GQG0</accession>
<reference evidence="1 2" key="1">
    <citation type="journal article" date="2006" name="Int. J. Syst. Evol. Microbiol.">
        <title>Myroides pelagicus sp. nov., isolated from seawater in Thailand.</title>
        <authorList>
            <person name="Yoon J."/>
            <person name="Maneerat S."/>
            <person name="Kawai F."/>
            <person name="Yokota A."/>
        </authorList>
    </citation>
    <scope>NUCLEOTIDE SEQUENCE [LARGE SCALE GENOMIC DNA]</scope>
    <source>
        <strain evidence="1 2">SM1T</strain>
    </source>
</reference>
<keyword evidence="2" id="KW-1185">Reference proteome</keyword>
<gene>
    <name evidence="1" type="ORF">GJV77_14570</name>
</gene>
<evidence type="ECO:0000313" key="2">
    <source>
        <dbReference type="Proteomes" id="UP000488936"/>
    </source>
</evidence>
<proteinExistence type="predicted"/>
<dbReference type="Proteomes" id="UP000488936">
    <property type="component" value="Unassembled WGS sequence"/>
</dbReference>
<evidence type="ECO:0000313" key="1">
    <source>
        <dbReference type="EMBL" id="MTH31091.1"/>
    </source>
</evidence>
<sequence length="125" mass="14571">MAEESKANLKEFNYLELFKIKLRDISSHAVFLEKEGGTILNYGMRNALMDLTVRKEEKVMIDMKREIMIDKLISGVEIPKQKSFKDKALFGAPTSYQTIYWKGRNIRPLTVKEVSILDKLEKKEK</sequence>
<comment type="caution">
    <text evidence="1">The sequence shown here is derived from an EMBL/GenBank/DDBJ whole genome shotgun (WGS) entry which is preliminary data.</text>
</comment>